<dbReference type="PANTHER" id="PTHR44051:SF8">
    <property type="entry name" value="GLUTATHIONE S-TRANSFERASE GSTA"/>
    <property type="match status" value="1"/>
</dbReference>
<dbReference type="InterPro" id="IPR004045">
    <property type="entry name" value="Glutathione_S-Trfase_N"/>
</dbReference>
<dbReference type="InterPro" id="IPR010987">
    <property type="entry name" value="Glutathione-S-Trfase_C-like"/>
</dbReference>
<proteinExistence type="predicted"/>
<feature type="domain" description="GST C-terminal" evidence="2">
    <location>
        <begin position="87"/>
        <end position="217"/>
    </location>
</feature>
<dbReference type="SUPFAM" id="SSF52833">
    <property type="entry name" value="Thioredoxin-like"/>
    <property type="match status" value="1"/>
</dbReference>
<reference evidence="3 4" key="1">
    <citation type="submission" date="2015-01" db="EMBL/GenBank/DDBJ databases">
        <title>Lifestyle Evolution in Cyanobacterial Symbionts of Sponges.</title>
        <authorList>
            <person name="Burgsdorf I."/>
            <person name="Slaby B.M."/>
            <person name="Handley K.M."/>
            <person name="Haber M."/>
            <person name="Blom J."/>
            <person name="Marshall C.W."/>
            <person name="Gilbert J.A."/>
            <person name="Hentschel U."/>
            <person name="Steindler L."/>
        </authorList>
    </citation>
    <scope>NUCLEOTIDE SEQUENCE [LARGE SCALE GENOMIC DNA]</scope>
    <source>
        <strain evidence="3">SP3</strain>
    </source>
</reference>
<accession>A0A0G2J447</accession>
<dbReference type="PROSITE" id="PS50405">
    <property type="entry name" value="GST_CTER"/>
    <property type="match status" value="1"/>
</dbReference>
<sequence length="217" mass="24071">MTELVFYTNPMSRGRIVRWMLEEMGIDYTTRIIAYGPEMQGPRYRAVNPMAKVPAIRHGEIIVTEAAAICTYLADAFPATDLAPKPGTPERGPFYRWLFFGAGPMEQAMANAGLGWTAGSPQAEASLGYGTMERVCRTLDELLSDGRSYILGEQFSAADVYVGAQIIWGLEFKTMDKRPSFSNYVERLTARPAMVRAQALDDHLVEKAEGSQQKTEA</sequence>
<evidence type="ECO:0000259" key="2">
    <source>
        <dbReference type="PROSITE" id="PS50405"/>
    </source>
</evidence>
<evidence type="ECO:0000313" key="4">
    <source>
        <dbReference type="Proteomes" id="UP000035067"/>
    </source>
</evidence>
<dbReference type="Pfam" id="PF13409">
    <property type="entry name" value="GST_N_2"/>
    <property type="match status" value="1"/>
</dbReference>
<gene>
    <name evidence="3" type="ORF">TE42_09465</name>
</gene>
<dbReference type="SFLD" id="SFLDG01150">
    <property type="entry name" value="Main.1:_Beta-like"/>
    <property type="match status" value="1"/>
</dbReference>
<dbReference type="PANTHER" id="PTHR44051">
    <property type="entry name" value="GLUTATHIONE S-TRANSFERASE-RELATED"/>
    <property type="match status" value="1"/>
</dbReference>
<dbReference type="CDD" id="cd03046">
    <property type="entry name" value="GST_N_GTT1_like"/>
    <property type="match status" value="1"/>
</dbReference>
<feature type="domain" description="GST N-terminal" evidence="1">
    <location>
        <begin position="1"/>
        <end position="81"/>
    </location>
</feature>
<evidence type="ECO:0000313" key="3">
    <source>
        <dbReference type="EMBL" id="KKZ10805.1"/>
    </source>
</evidence>
<keyword evidence="3" id="KW-0808">Transferase</keyword>
<dbReference type="CDD" id="cd03207">
    <property type="entry name" value="GST_C_8"/>
    <property type="match status" value="1"/>
</dbReference>
<dbReference type="InterPro" id="IPR036249">
    <property type="entry name" value="Thioredoxin-like_sf"/>
</dbReference>
<evidence type="ECO:0000259" key="1">
    <source>
        <dbReference type="PROSITE" id="PS50404"/>
    </source>
</evidence>
<dbReference type="Pfam" id="PF13410">
    <property type="entry name" value="GST_C_2"/>
    <property type="match status" value="1"/>
</dbReference>
<name>A0A0G2J447_9SYNE</name>
<comment type="caution">
    <text evidence="3">The sequence shown here is derived from an EMBL/GenBank/DDBJ whole genome shotgun (WGS) entry which is preliminary data.</text>
</comment>
<dbReference type="Gene3D" id="3.40.30.10">
    <property type="entry name" value="Glutaredoxin"/>
    <property type="match status" value="1"/>
</dbReference>
<dbReference type="SFLD" id="SFLDG00358">
    <property type="entry name" value="Main_(cytGST)"/>
    <property type="match status" value="1"/>
</dbReference>
<dbReference type="EMBL" id="JXQG01000077">
    <property type="protein sequence ID" value="KKZ10805.1"/>
    <property type="molecule type" value="Genomic_DNA"/>
</dbReference>
<protein>
    <submittedName>
        <fullName evidence="3">Glutathione S-transferase</fullName>
    </submittedName>
</protein>
<dbReference type="Gene3D" id="1.20.1050.10">
    <property type="match status" value="1"/>
</dbReference>
<dbReference type="PROSITE" id="PS50404">
    <property type="entry name" value="GST_NTER"/>
    <property type="match status" value="1"/>
</dbReference>
<dbReference type="InterPro" id="IPR036282">
    <property type="entry name" value="Glutathione-S-Trfase_C_sf"/>
</dbReference>
<dbReference type="InterPro" id="IPR040079">
    <property type="entry name" value="Glutathione_S-Trfase"/>
</dbReference>
<organism evidence="3 4">
    <name type="scientific">Candidatus Synechococcus spongiarum SP3</name>
    <dbReference type="NCBI Taxonomy" id="1604020"/>
    <lineage>
        <taxon>Bacteria</taxon>
        <taxon>Bacillati</taxon>
        <taxon>Cyanobacteriota</taxon>
        <taxon>Cyanophyceae</taxon>
        <taxon>Synechococcales</taxon>
        <taxon>Synechococcaceae</taxon>
        <taxon>Synechococcus</taxon>
    </lineage>
</organism>
<dbReference type="SFLD" id="SFLDS00019">
    <property type="entry name" value="Glutathione_Transferase_(cytos"/>
    <property type="match status" value="1"/>
</dbReference>
<dbReference type="GO" id="GO:0016740">
    <property type="term" value="F:transferase activity"/>
    <property type="evidence" value="ECO:0007669"/>
    <property type="project" value="UniProtKB-KW"/>
</dbReference>
<dbReference type="SUPFAM" id="SSF47616">
    <property type="entry name" value="GST C-terminal domain-like"/>
    <property type="match status" value="1"/>
</dbReference>
<dbReference type="PATRIC" id="fig|1604020.3.peg.2150"/>
<dbReference type="Proteomes" id="UP000035067">
    <property type="component" value="Unassembled WGS sequence"/>
</dbReference>
<dbReference type="AlphaFoldDB" id="A0A0G2J447"/>